<evidence type="ECO:0000313" key="2">
    <source>
        <dbReference type="Proteomes" id="UP000516428"/>
    </source>
</evidence>
<organism evidence="1 2">
    <name type="scientific">Streptomyces xanthii</name>
    <dbReference type="NCBI Taxonomy" id="2768069"/>
    <lineage>
        <taxon>Bacteria</taxon>
        <taxon>Bacillati</taxon>
        <taxon>Actinomycetota</taxon>
        <taxon>Actinomycetes</taxon>
        <taxon>Kitasatosporales</taxon>
        <taxon>Streptomycetaceae</taxon>
        <taxon>Streptomyces</taxon>
    </lineage>
</organism>
<sequence length="129" mass="14030">MPHDTTRAGELLAPPEVKLLARALTEWGGPAHCSDQLAYGMGFADRQNLLDECRRLRAALKSDAPLSPADWARTLLAAEIVFVSDLVGSGVEWPTTTGYDDAETLATLRSIQRKLSRTISPYYGSRPGS</sequence>
<keyword evidence="2" id="KW-1185">Reference proteome</keyword>
<dbReference type="RefSeq" id="WP_188338684.1">
    <property type="nucleotide sequence ID" value="NZ_CP061281.1"/>
</dbReference>
<dbReference type="Proteomes" id="UP000516428">
    <property type="component" value="Chromosome"/>
</dbReference>
<evidence type="ECO:0000313" key="1">
    <source>
        <dbReference type="EMBL" id="QNS06000.1"/>
    </source>
</evidence>
<gene>
    <name evidence="1" type="ORF">IAG42_22065</name>
</gene>
<proteinExistence type="predicted"/>
<accession>A0A7H1BB95</accession>
<dbReference type="EMBL" id="CP061281">
    <property type="protein sequence ID" value="QNS06000.1"/>
    <property type="molecule type" value="Genomic_DNA"/>
</dbReference>
<reference evidence="1 2" key="1">
    <citation type="submission" date="2020-09" db="EMBL/GenBank/DDBJ databases">
        <title>A novel species.</title>
        <authorList>
            <person name="Gao J."/>
        </authorList>
    </citation>
    <scope>NUCLEOTIDE SEQUENCE [LARGE SCALE GENOMIC DNA]</scope>
    <source>
        <strain evidence="1 2">CRXT-Y-14</strain>
    </source>
</reference>
<protein>
    <submittedName>
        <fullName evidence="1">Uncharacterized protein</fullName>
    </submittedName>
</protein>
<dbReference type="KEGG" id="sxn:IAG42_22065"/>
<name>A0A7H1BB95_9ACTN</name>
<dbReference type="AlphaFoldDB" id="A0A7H1BB95"/>